<gene>
    <name evidence="1" type="ORF">HX110_13965</name>
</gene>
<name>A0AB35M809_9GAMM</name>
<dbReference type="Proteomes" id="UP001174419">
    <property type="component" value="Unassembled WGS sequence"/>
</dbReference>
<feature type="non-terminal residue" evidence="1">
    <location>
        <position position="1"/>
    </location>
</feature>
<protein>
    <submittedName>
        <fullName evidence="1">Molecular chaperone DnaJ</fullName>
    </submittedName>
</protein>
<evidence type="ECO:0000313" key="2">
    <source>
        <dbReference type="Proteomes" id="UP001174419"/>
    </source>
</evidence>
<accession>A0AB35M809</accession>
<proteinExistence type="predicted"/>
<evidence type="ECO:0000313" key="1">
    <source>
        <dbReference type="EMBL" id="MDM1720177.1"/>
    </source>
</evidence>
<sequence length="65" mass="7274">KGVKPVRGHAVGDLMCRVVVETPVKLDKRQREMLEEFRTSLQGGASHSPKASGFFEGVKRFFNDL</sequence>
<reference evidence="1" key="2">
    <citation type="journal article" date="2022" name="Sci. Total Environ.">
        <title>Prevalence, transmission, and molecular epidemiology of tet(X)-positive bacteria among humans, animals, and environmental niches in China: An epidemiological, and genomic-based study.</title>
        <authorList>
            <person name="Dong N."/>
            <person name="Zeng Y."/>
            <person name="Cai C."/>
            <person name="Sun C."/>
            <person name="Lu J."/>
            <person name="Liu C."/>
            <person name="Zhou H."/>
            <person name="Sun Q."/>
            <person name="Shu L."/>
            <person name="Wang H."/>
            <person name="Wang Y."/>
            <person name="Wang S."/>
            <person name="Wu C."/>
            <person name="Chan E.W."/>
            <person name="Chen G."/>
            <person name="Shen Z."/>
            <person name="Chen S."/>
            <person name="Zhang R."/>
        </authorList>
    </citation>
    <scope>NUCLEOTIDE SEQUENCE</scope>
    <source>
        <strain evidence="1">DF49-4</strain>
    </source>
</reference>
<reference evidence="1" key="1">
    <citation type="submission" date="2020-06" db="EMBL/GenBank/DDBJ databases">
        <authorList>
            <person name="Dong N."/>
        </authorList>
    </citation>
    <scope>NUCLEOTIDE SEQUENCE</scope>
    <source>
        <strain evidence="1">DF49-4</strain>
    </source>
</reference>
<organism evidence="1 2">
    <name type="scientific">Acinetobacter towneri</name>
    <dbReference type="NCBI Taxonomy" id="202956"/>
    <lineage>
        <taxon>Bacteria</taxon>
        <taxon>Pseudomonadati</taxon>
        <taxon>Pseudomonadota</taxon>
        <taxon>Gammaproteobacteria</taxon>
        <taxon>Moraxellales</taxon>
        <taxon>Moraxellaceae</taxon>
        <taxon>Acinetobacter</taxon>
    </lineage>
</organism>
<dbReference type="AlphaFoldDB" id="A0AB35M809"/>
<dbReference type="EMBL" id="JACANG010000096">
    <property type="protein sequence ID" value="MDM1720177.1"/>
    <property type="molecule type" value="Genomic_DNA"/>
</dbReference>
<comment type="caution">
    <text evidence="1">The sequence shown here is derived from an EMBL/GenBank/DDBJ whole genome shotgun (WGS) entry which is preliminary data.</text>
</comment>